<dbReference type="SUPFAM" id="SSF55785">
    <property type="entry name" value="PYP-like sensor domain (PAS domain)"/>
    <property type="match status" value="2"/>
</dbReference>
<dbReference type="Gene3D" id="3.30.450.20">
    <property type="entry name" value="PAS domain"/>
    <property type="match status" value="2"/>
</dbReference>
<dbReference type="InterPro" id="IPR013656">
    <property type="entry name" value="PAS_4"/>
</dbReference>
<keyword evidence="4" id="KW-0808">Transferase</keyword>
<evidence type="ECO:0000256" key="1">
    <source>
        <dbReference type="ARBA" id="ARBA00000085"/>
    </source>
</evidence>
<evidence type="ECO:0000256" key="3">
    <source>
        <dbReference type="ARBA" id="ARBA00022553"/>
    </source>
</evidence>
<evidence type="ECO:0000259" key="9">
    <source>
        <dbReference type="PROSITE" id="PS50113"/>
    </source>
</evidence>
<evidence type="ECO:0000259" key="8">
    <source>
        <dbReference type="PROSITE" id="PS50112"/>
    </source>
</evidence>
<keyword evidence="12" id="KW-1185">Reference proteome</keyword>
<dbReference type="InterPro" id="IPR006189">
    <property type="entry name" value="CHASE_dom"/>
</dbReference>
<dbReference type="InterPro" id="IPR003661">
    <property type="entry name" value="HisK_dim/P_dom"/>
</dbReference>
<evidence type="ECO:0000256" key="6">
    <source>
        <dbReference type="SAM" id="Phobius"/>
    </source>
</evidence>
<name>A0ABM8HYU2_9BACT</name>
<dbReference type="SMART" id="SM00091">
    <property type="entry name" value="PAS"/>
    <property type="match status" value="2"/>
</dbReference>
<feature type="transmembrane region" description="Helical" evidence="6">
    <location>
        <begin position="267"/>
        <end position="287"/>
    </location>
</feature>
<dbReference type="Pfam" id="PF02518">
    <property type="entry name" value="HATPase_c"/>
    <property type="match status" value="1"/>
</dbReference>
<dbReference type="SUPFAM" id="SSF47384">
    <property type="entry name" value="Homodimeric domain of signal transducing histidine kinase"/>
    <property type="match status" value="1"/>
</dbReference>
<keyword evidence="3" id="KW-0597">Phosphoprotein</keyword>
<dbReference type="CDD" id="cd00082">
    <property type="entry name" value="HisKA"/>
    <property type="match status" value="1"/>
</dbReference>
<dbReference type="CDD" id="cd00130">
    <property type="entry name" value="PAS"/>
    <property type="match status" value="2"/>
</dbReference>
<dbReference type="InterPro" id="IPR005467">
    <property type="entry name" value="His_kinase_dom"/>
</dbReference>
<keyword evidence="5" id="KW-0418">Kinase</keyword>
<comment type="catalytic activity">
    <reaction evidence="1">
        <text>ATP + protein L-histidine = ADP + protein N-phospho-L-histidine.</text>
        <dbReference type="EC" id="2.7.13.3"/>
    </reaction>
</comment>
<dbReference type="SMART" id="SM01079">
    <property type="entry name" value="CHASE"/>
    <property type="match status" value="1"/>
</dbReference>
<dbReference type="InterPro" id="IPR000014">
    <property type="entry name" value="PAS"/>
</dbReference>
<dbReference type="PROSITE" id="PS50112">
    <property type="entry name" value="PAS"/>
    <property type="match status" value="2"/>
</dbReference>
<keyword evidence="6" id="KW-1133">Transmembrane helix</keyword>
<reference evidence="11 12" key="2">
    <citation type="journal article" date="2021" name="Int. J. Syst. Evol. Microbiol.">
        <title>Isolation and Polyphasic Characterization of Desulfuromonas versatilis sp. Nov., an Electrogenic Bacteria Capable of Versatile Metabolism Isolated from a Graphene Oxide-Reducing Enrichment Culture.</title>
        <authorList>
            <person name="Xie L."/>
            <person name="Yoshida N."/>
            <person name="Ishii S."/>
            <person name="Meng L."/>
        </authorList>
    </citation>
    <scope>NUCLEOTIDE SEQUENCE [LARGE SCALE GENOMIC DNA]</scope>
    <source>
        <strain evidence="11 12">NIT-T3</strain>
    </source>
</reference>
<dbReference type="PROSITE" id="PS50113">
    <property type="entry name" value="PAC"/>
    <property type="match status" value="1"/>
</dbReference>
<evidence type="ECO:0000256" key="2">
    <source>
        <dbReference type="ARBA" id="ARBA00012438"/>
    </source>
</evidence>
<dbReference type="SUPFAM" id="SSF55874">
    <property type="entry name" value="ATPase domain of HSP90 chaperone/DNA topoisomerase II/histidine kinase"/>
    <property type="match status" value="1"/>
</dbReference>
<dbReference type="Gene3D" id="3.30.565.10">
    <property type="entry name" value="Histidine kinase-like ATPase, C-terminal domain"/>
    <property type="match status" value="1"/>
</dbReference>
<feature type="domain" description="Histidine kinase" evidence="7">
    <location>
        <begin position="554"/>
        <end position="769"/>
    </location>
</feature>
<dbReference type="PANTHER" id="PTHR43047:SF72">
    <property type="entry name" value="OSMOSENSING HISTIDINE PROTEIN KINASE SLN1"/>
    <property type="match status" value="1"/>
</dbReference>
<dbReference type="InterPro" id="IPR013767">
    <property type="entry name" value="PAS_fold"/>
</dbReference>
<evidence type="ECO:0000256" key="5">
    <source>
        <dbReference type="ARBA" id="ARBA00022777"/>
    </source>
</evidence>
<dbReference type="Pfam" id="PF00989">
    <property type="entry name" value="PAS"/>
    <property type="match status" value="1"/>
</dbReference>
<dbReference type="InterPro" id="IPR035965">
    <property type="entry name" value="PAS-like_dom_sf"/>
</dbReference>
<dbReference type="EC" id="2.7.13.3" evidence="2"/>
<reference evidence="11 12" key="1">
    <citation type="journal article" date="2016" name="C (Basel)">
        <title>Selective Growth of and Electricity Production by Marine Exoelectrogenic Bacteria in Self-Aggregated Hydrogel of Microbially Reduced Graphene Oxide.</title>
        <authorList>
            <person name="Yoshida N."/>
            <person name="Goto Y."/>
            <person name="Miyata Y."/>
        </authorList>
    </citation>
    <scope>NUCLEOTIDE SEQUENCE [LARGE SCALE GENOMIC DNA]</scope>
    <source>
        <strain evidence="11 12">NIT-T3</strain>
    </source>
</reference>
<dbReference type="InterPro" id="IPR000700">
    <property type="entry name" value="PAS-assoc_C"/>
</dbReference>
<evidence type="ECO:0000259" key="10">
    <source>
        <dbReference type="PROSITE" id="PS50839"/>
    </source>
</evidence>
<evidence type="ECO:0000256" key="4">
    <source>
        <dbReference type="ARBA" id="ARBA00022679"/>
    </source>
</evidence>
<feature type="domain" description="PAC" evidence="9">
    <location>
        <begin position="375"/>
        <end position="427"/>
    </location>
</feature>
<protein>
    <recommendedName>
        <fullName evidence="2">histidine kinase</fullName>
        <ecNumber evidence="2">2.7.13.3</ecNumber>
    </recommendedName>
</protein>
<dbReference type="InterPro" id="IPR003594">
    <property type="entry name" value="HATPase_dom"/>
</dbReference>
<feature type="domain" description="CHASE" evidence="10">
    <location>
        <begin position="119"/>
        <end position="204"/>
    </location>
</feature>
<dbReference type="CDD" id="cd18773">
    <property type="entry name" value="PDC1_HK_sensor"/>
    <property type="match status" value="1"/>
</dbReference>
<dbReference type="SMART" id="SM00388">
    <property type="entry name" value="HisKA"/>
    <property type="match status" value="1"/>
</dbReference>
<evidence type="ECO:0000313" key="12">
    <source>
        <dbReference type="Proteomes" id="UP001319827"/>
    </source>
</evidence>
<dbReference type="PRINTS" id="PR00344">
    <property type="entry name" value="BCTRLSENSOR"/>
</dbReference>
<keyword evidence="6" id="KW-0812">Transmembrane</keyword>
<dbReference type="CDD" id="cd00075">
    <property type="entry name" value="HATPase"/>
    <property type="match status" value="1"/>
</dbReference>
<feature type="domain" description="PAS" evidence="8">
    <location>
        <begin position="428"/>
        <end position="472"/>
    </location>
</feature>
<dbReference type="RefSeq" id="WP_221249113.1">
    <property type="nucleotide sequence ID" value="NZ_AP024355.1"/>
</dbReference>
<accession>A0ABM8HYU2</accession>
<gene>
    <name evidence="11" type="ORF">DESUT3_27750</name>
</gene>
<dbReference type="InterPro" id="IPR036097">
    <property type="entry name" value="HisK_dim/P_sf"/>
</dbReference>
<dbReference type="SMART" id="SM00387">
    <property type="entry name" value="HATPase_c"/>
    <property type="match status" value="1"/>
</dbReference>
<dbReference type="InterPro" id="IPR004358">
    <property type="entry name" value="Sig_transdc_His_kin-like_C"/>
</dbReference>
<evidence type="ECO:0000259" key="7">
    <source>
        <dbReference type="PROSITE" id="PS50109"/>
    </source>
</evidence>
<proteinExistence type="predicted"/>
<sequence>MGDRSATSYEQWRRVGGAAGLFSGTWYGPAFLTLVFLGLLGSLLWLVSSREFEERQDSLHRNLAAAQKAIRLRLDAIRDFLDLLVVEMNEGRLSEENFRNRVSLFAGGNPELINVTFADRDFVIRWTAPYEPNKQVIGLSLSLPEPKRASRLARELKYPVYTRPFVVLQGLTAIEVYLPVYREGEFLGTFGGVMSLSGLLRRTLTPDLTLSYRACFTDMLGTPVGDCEARRDIDPRLSLAAPLHPSIGGLYLQLVQYRSGWGWGLKLLAFLSAGLALGMGGGMWALVRDIRLRRKAEAELSRNYNLLHAILEGTEDAVYAKDPAGRYQMINSAGARILGRPVESILGRTDEDLLPADVAAELKANDRRVLAGHKVEAFDELVPIDGSLRTYLTTKSAFRDGSGRLAGLVGVSRDITSRKQAEDELRESEEKYRLLFSSESDAIIIFDARTRNVVEANDAAARLYHWSPEEMVRLNVNDLTAEPETSRERIEEILAGRLRHIPLALHRKKDGGPFPVEIAAGTFRWKNRPMFAVILRDITERQKLSQMKDEMLSAVSHEMRTPLTAVLGFTEFLLEHEVPAEQRREYLEIMAKEGNRLKELIDNLLSLQRLRAGFGVAHYEPVPVLPLLHELAELFAPQSKIHRFGIDCPPELPPLPADPDKVRRALENLVSNAIKYSPQGGEVTLGARLEDHALVLWVRDQGQGIPAEMQERIFDRFFRVDNTDLRKVGGSGLGLPLVKEIAKAHGGGVGVTSRPGEGSTFFISFPLREICWFDEEATE</sequence>
<keyword evidence="6" id="KW-0472">Membrane</keyword>
<evidence type="ECO:0000313" key="11">
    <source>
        <dbReference type="EMBL" id="BCR05706.1"/>
    </source>
</evidence>
<feature type="domain" description="PAS" evidence="8">
    <location>
        <begin position="303"/>
        <end position="373"/>
    </location>
</feature>
<dbReference type="NCBIfam" id="TIGR00229">
    <property type="entry name" value="sensory_box"/>
    <property type="match status" value="2"/>
</dbReference>
<dbReference type="PANTHER" id="PTHR43047">
    <property type="entry name" value="TWO-COMPONENT HISTIDINE PROTEIN KINASE"/>
    <property type="match status" value="1"/>
</dbReference>
<feature type="transmembrane region" description="Helical" evidence="6">
    <location>
        <begin position="26"/>
        <end position="47"/>
    </location>
</feature>
<organism evidence="11 12">
    <name type="scientific">Desulfuromonas versatilis</name>
    <dbReference type="NCBI Taxonomy" id="2802975"/>
    <lineage>
        <taxon>Bacteria</taxon>
        <taxon>Pseudomonadati</taxon>
        <taxon>Thermodesulfobacteriota</taxon>
        <taxon>Desulfuromonadia</taxon>
        <taxon>Desulfuromonadales</taxon>
        <taxon>Desulfuromonadaceae</taxon>
        <taxon>Desulfuromonas</taxon>
    </lineage>
</organism>
<dbReference type="PROSITE" id="PS50109">
    <property type="entry name" value="HIS_KIN"/>
    <property type="match status" value="1"/>
</dbReference>
<dbReference type="PROSITE" id="PS50839">
    <property type="entry name" value="CHASE"/>
    <property type="match status" value="1"/>
</dbReference>
<dbReference type="Gene3D" id="1.10.287.130">
    <property type="match status" value="1"/>
</dbReference>
<dbReference type="Pfam" id="PF08448">
    <property type="entry name" value="PAS_4"/>
    <property type="match status" value="1"/>
</dbReference>
<dbReference type="EMBL" id="AP024355">
    <property type="protein sequence ID" value="BCR05706.1"/>
    <property type="molecule type" value="Genomic_DNA"/>
</dbReference>
<dbReference type="Proteomes" id="UP001319827">
    <property type="component" value="Chromosome"/>
</dbReference>
<dbReference type="Pfam" id="PF00512">
    <property type="entry name" value="HisKA"/>
    <property type="match status" value="1"/>
</dbReference>
<dbReference type="InterPro" id="IPR036890">
    <property type="entry name" value="HATPase_C_sf"/>
</dbReference>